<evidence type="ECO:0000256" key="2">
    <source>
        <dbReference type="ARBA" id="ARBA00004319"/>
    </source>
</evidence>
<dbReference type="GO" id="GO:0034976">
    <property type="term" value="P:response to endoplasmic reticulum stress"/>
    <property type="evidence" value="ECO:0007669"/>
    <property type="project" value="TreeGrafter"/>
</dbReference>
<dbReference type="InterPro" id="IPR005788">
    <property type="entry name" value="PDI_thioredoxin-like_dom"/>
</dbReference>
<evidence type="ECO:0000256" key="9">
    <source>
        <dbReference type="ARBA" id="ARBA00023235"/>
    </source>
</evidence>
<gene>
    <name evidence="16" type="ORF">DGYR_LOCUS13386</name>
</gene>
<dbReference type="GO" id="GO:0006457">
    <property type="term" value="P:protein folding"/>
    <property type="evidence" value="ECO:0007669"/>
    <property type="project" value="TreeGrafter"/>
</dbReference>
<sequence>MWKIVVFSVCLAIINAADPTIEEEEKVLVLNDKNFDFALENNKHIMVEFYAPWCGHCKALAPEYAKAAAQLSDEQSEIKLAKVDATEFTKLAEKHDVRGYPTIKFFRNGKPIEFQAGRQASDIVNWLKKKTGPVAETLETVDAAKVLIEKNDVVTIGFFSSADSASAKTFLEVAATVDDMPFAVSYNEDVRSEYEVKDKDAAIVLFKKFDEGKVVFDGEITEESVKTFITGNQLPLVIEFTQDSAQKVFGGEIKNHVLLFVSKKSDKFNELTANFKESAQKFKGKVLFIYINIDEEDNQRILEFFALKMEECPAVRYIALGDDMTKFKFEAEEITTDNVNNFVQEVLDGKIKPHLMTEEVPADWDSKPVKVLVGKNFNEVARDEKKSVFVEFYAPWCGHCKQLAPIWDELGQNYENTEDVVIAKMDATANELEDIKVQSFPTIKFFPKGSNEVIDYNGERTLKAFEKFIASGGKDQGEPSKEEEEEEEPETHEDHDKDEL</sequence>
<accession>A0A7I8WD44</accession>
<evidence type="ECO:0000256" key="11">
    <source>
        <dbReference type="PIRSR" id="PIRSR605792-51"/>
    </source>
</evidence>
<comment type="similarity">
    <text evidence="3 12">Belongs to the protein disulfide isomerase family.</text>
</comment>
<dbReference type="FunFam" id="3.40.30.10:FF:000030">
    <property type="entry name" value="Protein disulfide-isomerase"/>
    <property type="match status" value="1"/>
</dbReference>
<dbReference type="CDD" id="cd02995">
    <property type="entry name" value="PDI_a_PDI_a'_C"/>
    <property type="match status" value="1"/>
</dbReference>
<feature type="disulfide bond" description="Redox-active" evidence="11">
    <location>
        <begin position="54"/>
        <end position="57"/>
    </location>
</feature>
<evidence type="ECO:0000256" key="4">
    <source>
        <dbReference type="ARBA" id="ARBA00012723"/>
    </source>
</evidence>
<feature type="chain" id="PRO_5029942799" description="Protein disulfide-isomerase" evidence="13">
    <location>
        <begin position="17"/>
        <end position="500"/>
    </location>
</feature>
<keyword evidence="17" id="KW-1185">Reference proteome</keyword>
<dbReference type="NCBIfam" id="TIGR01126">
    <property type="entry name" value="pdi_dom"/>
    <property type="match status" value="2"/>
</dbReference>
<name>A0A7I8WD44_9ANNE</name>
<dbReference type="AlphaFoldDB" id="A0A7I8WD44"/>
<dbReference type="InterPro" id="IPR036249">
    <property type="entry name" value="Thioredoxin-like_sf"/>
</dbReference>
<proteinExistence type="inferred from homology"/>
<evidence type="ECO:0000259" key="15">
    <source>
        <dbReference type="PROSITE" id="PS51352"/>
    </source>
</evidence>
<feature type="compositionally biased region" description="Acidic residues" evidence="14">
    <location>
        <begin position="481"/>
        <end position="491"/>
    </location>
</feature>
<dbReference type="EC" id="5.3.4.1" evidence="4 13"/>
<dbReference type="EMBL" id="CAJFCJ010000032">
    <property type="protein sequence ID" value="CAD5126109.1"/>
    <property type="molecule type" value="Genomic_DNA"/>
</dbReference>
<evidence type="ECO:0000256" key="5">
    <source>
        <dbReference type="ARBA" id="ARBA00022729"/>
    </source>
</evidence>
<dbReference type="NCBIfam" id="TIGR01130">
    <property type="entry name" value="ER_PDI_fam"/>
    <property type="match status" value="1"/>
</dbReference>
<dbReference type="Pfam" id="PF00085">
    <property type="entry name" value="Thioredoxin"/>
    <property type="match status" value="2"/>
</dbReference>
<keyword evidence="8 11" id="KW-1015">Disulfide bond</keyword>
<dbReference type="Pfam" id="PF13848">
    <property type="entry name" value="Thioredoxin_6"/>
    <property type="match status" value="1"/>
</dbReference>
<dbReference type="PRINTS" id="PR00421">
    <property type="entry name" value="THIOREDOXIN"/>
</dbReference>
<reference evidence="16 17" key="1">
    <citation type="submission" date="2020-08" db="EMBL/GenBank/DDBJ databases">
        <authorList>
            <person name="Hejnol A."/>
        </authorList>
    </citation>
    <scope>NUCLEOTIDE SEQUENCE [LARGE SCALE GENOMIC DNA]</scope>
</reference>
<keyword evidence="6" id="KW-0677">Repeat</keyword>
<evidence type="ECO:0000256" key="3">
    <source>
        <dbReference type="ARBA" id="ARBA00006347"/>
    </source>
</evidence>
<comment type="subcellular location">
    <subcellularLocation>
        <location evidence="2">Endoplasmic reticulum lumen</location>
    </subcellularLocation>
</comment>
<feature type="disulfide bond" description="Redox-active" evidence="11">
    <location>
        <begin position="397"/>
        <end position="400"/>
    </location>
</feature>
<dbReference type="InterPro" id="IPR013766">
    <property type="entry name" value="Thioredoxin_domain"/>
</dbReference>
<feature type="signal peptide" evidence="13">
    <location>
        <begin position="1"/>
        <end position="16"/>
    </location>
</feature>
<keyword evidence="5 13" id="KW-0732">Signal</keyword>
<evidence type="ECO:0000313" key="16">
    <source>
        <dbReference type="EMBL" id="CAD5126109.1"/>
    </source>
</evidence>
<dbReference type="PROSITE" id="PS51352">
    <property type="entry name" value="THIOREDOXIN_2"/>
    <property type="match status" value="2"/>
</dbReference>
<evidence type="ECO:0000256" key="7">
    <source>
        <dbReference type="ARBA" id="ARBA00022824"/>
    </source>
</evidence>
<dbReference type="PROSITE" id="PS00194">
    <property type="entry name" value="THIOREDOXIN_1"/>
    <property type="match status" value="2"/>
</dbReference>
<dbReference type="FunFam" id="3.40.30.10:FF:000023">
    <property type="entry name" value="Protein disulfide-isomerase"/>
    <property type="match status" value="1"/>
</dbReference>
<dbReference type="OrthoDB" id="72053at2759"/>
<dbReference type="PANTHER" id="PTHR18929:SF240">
    <property type="entry name" value="PROTEIN DISULFIDE-ISOMERASE"/>
    <property type="match status" value="1"/>
</dbReference>
<evidence type="ECO:0000256" key="6">
    <source>
        <dbReference type="ARBA" id="ARBA00022737"/>
    </source>
</evidence>
<keyword evidence="7" id="KW-0256">Endoplasmic reticulum</keyword>
<feature type="domain" description="Thioredoxin" evidence="15">
    <location>
        <begin position="333"/>
        <end position="474"/>
    </location>
</feature>
<organism evidence="16 17">
    <name type="scientific">Dimorphilus gyrociliatus</name>
    <dbReference type="NCBI Taxonomy" id="2664684"/>
    <lineage>
        <taxon>Eukaryota</taxon>
        <taxon>Metazoa</taxon>
        <taxon>Spiralia</taxon>
        <taxon>Lophotrochozoa</taxon>
        <taxon>Annelida</taxon>
        <taxon>Polychaeta</taxon>
        <taxon>Polychaeta incertae sedis</taxon>
        <taxon>Dinophilidae</taxon>
        <taxon>Dimorphilus</taxon>
    </lineage>
</organism>
<evidence type="ECO:0000256" key="12">
    <source>
        <dbReference type="RuleBase" id="RU004208"/>
    </source>
</evidence>
<dbReference type="GO" id="GO:0003756">
    <property type="term" value="F:protein disulfide isomerase activity"/>
    <property type="evidence" value="ECO:0007669"/>
    <property type="project" value="UniProtKB-EC"/>
</dbReference>
<evidence type="ECO:0000256" key="13">
    <source>
        <dbReference type="RuleBase" id="RU361130"/>
    </source>
</evidence>
<dbReference type="InterPro" id="IPR017937">
    <property type="entry name" value="Thioredoxin_CS"/>
</dbReference>
<dbReference type="CDD" id="cd02982">
    <property type="entry name" value="PDI_b'_family"/>
    <property type="match status" value="1"/>
</dbReference>
<dbReference type="CDD" id="cd02981">
    <property type="entry name" value="PDI_b_family"/>
    <property type="match status" value="1"/>
</dbReference>
<dbReference type="SUPFAM" id="SSF52833">
    <property type="entry name" value="Thioredoxin-like"/>
    <property type="match status" value="4"/>
</dbReference>
<comment type="caution">
    <text evidence="16">The sequence shown here is derived from an EMBL/GenBank/DDBJ whole genome shotgun (WGS) entry which is preliminary data.</text>
</comment>
<dbReference type="CDD" id="cd02961">
    <property type="entry name" value="PDI_a_family"/>
    <property type="match status" value="1"/>
</dbReference>
<dbReference type="GO" id="GO:0005788">
    <property type="term" value="C:endoplasmic reticulum lumen"/>
    <property type="evidence" value="ECO:0007669"/>
    <property type="project" value="UniProtKB-SubCell"/>
</dbReference>
<dbReference type="Proteomes" id="UP000549394">
    <property type="component" value="Unassembled WGS sequence"/>
</dbReference>
<dbReference type="PANTHER" id="PTHR18929">
    <property type="entry name" value="PROTEIN DISULFIDE ISOMERASE"/>
    <property type="match status" value="1"/>
</dbReference>
<evidence type="ECO:0000313" key="17">
    <source>
        <dbReference type="Proteomes" id="UP000549394"/>
    </source>
</evidence>
<dbReference type="InterPro" id="IPR005792">
    <property type="entry name" value="Prot_disulphide_isomerase"/>
</dbReference>
<feature type="domain" description="Thioredoxin" evidence="15">
    <location>
        <begin position="7"/>
        <end position="132"/>
    </location>
</feature>
<evidence type="ECO:0000256" key="10">
    <source>
        <dbReference type="ARBA" id="ARBA00023284"/>
    </source>
</evidence>
<evidence type="ECO:0000256" key="14">
    <source>
        <dbReference type="SAM" id="MobiDB-lite"/>
    </source>
</evidence>
<dbReference type="FunFam" id="3.40.30.10:FF:000027">
    <property type="entry name" value="protein disulfide-isomerase A2"/>
    <property type="match status" value="1"/>
</dbReference>
<dbReference type="Gene3D" id="3.40.30.10">
    <property type="entry name" value="Glutaredoxin"/>
    <property type="match status" value="4"/>
</dbReference>
<keyword evidence="9 13" id="KW-0413">Isomerase</keyword>
<evidence type="ECO:0000256" key="1">
    <source>
        <dbReference type="ARBA" id="ARBA00001182"/>
    </source>
</evidence>
<keyword evidence="10 11" id="KW-0676">Redox-active center</keyword>
<evidence type="ECO:0000256" key="8">
    <source>
        <dbReference type="ARBA" id="ARBA00023157"/>
    </source>
</evidence>
<feature type="region of interest" description="Disordered" evidence="14">
    <location>
        <begin position="469"/>
        <end position="500"/>
    </location>
</feature>
<protein>
    <recommendedName>
        <fullName evidence="4 13">Protein disulfide-isomerase</fullName>
        <ecNumber evidence="4 13">5.3.4.1</ecNumber>
    </recommendedName>
</protein>
<comment type="catalytic activity">
    <reaction evidence="1 13">
        <text>Catalyzes the rearrangement of -S-S- bonds in proteins.</text>
        <dbReference type="EC" id="5.3.4.1"/>
    </reaction>
</comment>
<dbReference type="FunFam" id="3.40.30.10:FF:000042">
    <property type="entry name" value="protein disulfide-isomerase A2"/>
    <property type="match status" value="1"/>
</dbReference>